<dbReference type="AlphaFoldDB" id="A0A0J6EZL3"/>
<reference evidence="2 3" key="1">
    <citation type="submission" date="2007-06" db="EMBL/GenBank/DDBJ databases">
        <title>The Genome Sequence of Coccidioides posadasii RMSCC_3488.</title>
        <authorList>
            <consortium name="Coccidioides Genome Resources Consortium"/>
            <consortium name="The Broad Institute Genome Sequencing Platform"/>
            <person name="Henn M.R."/>
            <person name="Sykes S."/>
            <person name="Young S."/>
            <person name="Jaffe D."/>
            <person name="Berlin A."/>
            <person name="Alvarez P."/>
            <person name="Butler J."/>
            <person name="Gnerre S."/>
            <person name="Grabherr M."/>
            <person name="Mauceli E."/>
            <person name="Brockman W."/>
            <person name="Kodira C."/>
            <person name="Alvarado L."/>
            <person name="Zeng Q."/>
            <person name="Crawford M."/>
            <person name="Antoine C."/>
            <person name="Devon K."/>
            <person name="Galgiani J."/>
            <person name="Orsborn K."/>
            <person name="Lewis M.L."/>
            <person name="Nusbaum C."/>
            <person name="Galagan J."/>
            <person name="Birren B."/>
        </authorList>
    </citation>
    <scope>NUCLEOTIDE SEQUENCE [LARGE SCALE GENOMIC DNA]</scope>
    <source>
        <strain evidence="2 3">RMSCC 3488</strain>
    </source>
</reference>
<reference evidence="3" key="2">
    <citation type="journal article" date="2009" name="Genome Res.">
        <title>Comparative genomic analyses of the human fungal pathogens Coccidioides and their relatives.</title>
        <authorList>
            <person name="Sharpton T.J."/>
            <person name="Stajich J.E."/>
            <person name="Rounsley S.D."/>
            <person name="Gardner M.J."/>
            <person name="Wortman J.R."/>
            <person name="Jordar V.S."/>
            <person name="Maiti R."/>
            <person name="Kodira C.D."/>
            <person name="Neafsey D.E."/>
            <person name="Zeng Q."/>
            <person name="Hung C.-Y."/>
            <person name="McMahan C."/>
            <person name="Muszewska A."/>
            <person name="Grynberg M."/>
            <person name="Mandel M.A."/>
            <person name="Kellner E.M."/>
            <person name="Barker B.M."/>
            <person name="Galgiani J.N."/>
            <person name="Orbach M.J."/>
            <person name="Kirkland T.N."/>
            <person name="Cole G.T."/>
            <person name="Henn M.R."/>
            <person name="Birren B.W."/>
            <person name="Taylor J.W."/>
        </authorList>
    </citation>
    <scope>NUCLEOTIDE SEQUENCE [LARGE SCALE GENOMIC DNA]</scope>
    <source>
        <strain evidence="3">RMSCC 3488</strain>
    </source>
</reference>
<dbReference type="EMBL" id="DS268109">
    <property type="protein sequence ID" value="KMM66056.1"/>
    <property type="molecule type" value="Genomic_DNA"/>
</dbReference>
<organism evidence="2 3">
    <name type="scientific">Coccidioides posadasii RMSCC 3488</name>
    <dbReference type="NCBI Taxonomy" id="454284"/>
    <lineage>
        <taxon>Eukaryota</taxon>
        <taxon>Fungi</taxon>
        <taxon>Dikarya</taxon>
        <taxon>Ascomycota</taxon>
        <taxon>Pezizomycotina</taxon>
        <taxon>Eurotiomycetes</taxon>
        <taxon>Eurotiomycetidae</taxon>
        <taxon>Onygenales</taxon>
        <taxon>Onygenaceae</taxon>
        <taxon>Coccidioides</taxon>
    </lineage>
</organism>
<protein>
    <submittedName>
        <fullName evidence="2">Uncharacterized protein</fullName>
    </submittedName>
</protein>
<evidence type="ECO:0000313" key="2">
    <source>
        <dbReference type="EMBL" id="KMM66056.1"/>
    </source>
</evidence>
<feature type="region of interest" description="Disordered" evidence="1">
    <location>
        <begin position="51"/>
        <end position="95"/>
    </location>
</feature>
<gene>
    <name evidence="2" type="ORF">CPAG_02397</name>
</gene>
<dbReference type="Proteomes" id="UP000054567">
    <property type="component" value="Unassembled WGS sequence"/>
</dbReference>
<feature type="compositionally biased region" description="Polar residues" evidence="1">
    <location>
        <begin position="154"/>
        <end position="163"/>
    </location>
</feature>
<proteinExistence type="predicted"/>
<feature type="region of interest" description="Disordered" evidence="1">
    <location>
        <begin position="145"/>
        <end position="165"/>
    </location>
</feature>
<accession>A0A0J6EZL3</accession>
<sequence>MRWAARPQWGYQFEEILEGQGGGGGFLDVAQAIGATIRGALVRGLPRDTGSMRCRAETRGKAARQPEREENGDGGYRRGRGGRRRRAGVRRGGGSFEWNSRRRIDRESYSGDRLADVIIIAKTSHLSLCNNVLAASRRRHSTPGLEGAIHMKNTPHTASSSKGQVPRLVSRVPSQFGALATTEREWALHIP</sequence>
<evidence type="ECO:0000256" key="1">
    <source>
        <dbReference type="SAM" id="MobiDB-lite"/>
    </source>
</evidence>
<name>A0A0J6EZL3_COCPO</name>
<feature type="compositionally biased region" description="Basic and acidic residues" evidence="1">
    <location>
        <begin position="54"/>
        <end position="71"/>
    </location>
</feature>
<evidence type="ECO:0000313" key="3">
    <source>
        <dbReference type="Proteomes" id="UP000054567"/>
    </source>
</evidence>
<dbReference type="VEuPathDB" id="FungiDB:CPAG_02397"/>
<feature type="compositionally biased region" description="Basic residues" evidence="1">
    <location>
        <begin position="77"/>
        <end position="89"/>
    </location>
</feature>
<reference evidence="3" key="3">
    <citation type="journal article" date="2010" name="Genome Res.">
        <title>Population genomic sequencing of Coccidioides fungi reveals recent hybridization and transposon control.</title>
        <authorList>
            <person name="Neafsey D.E."/>
            <person name="Barker B.M."/>
            <person name="Sharpton T.J."/>
            <person name="Stajich J.E."/>
            <person name="Park D.J."/>
            <person name="Whiston E."/>
            <person name="Hung C.-Y."/>
            <person name="McMahan C."/>
            <person name="White J."/>
            <person name="Sykes S."/>
            <person name="Heiman D."/>
            <person name="Young S."/>
            <person name="Zeng Q."/>
            <person name="Abouelleil A."/>
            <person name="Aftuck L."/>
            <person name="Bessette D."/>
            <person name="Brown A."/>
            <person name="FitzGerald M."/>
            <person name="Lui A."/>
            <person name="Macdonald J.P."/>
            <person name="Priest M."/>
            <person name="Orbach M.J."/>
            <person name="Galgiani J.N."/>
            <person name="Kirkland T.N."/>
            <person name="Cole G.T."/>
            <person name="Birren B.W."/>
            <person name="Henn M.R."/>
            <person name="Taylor J.W."/>
            <person name="Rounsley S.D."/>
        </authorList>
    </citation>
    <scope>NUCLEOTIDE SEQUENCE [LARGE SCALE GENOMIC DNA]</scope>
    <source>
        <strain evidence="3">RMSCC 3488</strain>
    </source>
</reference>